<accession>A0ABT4MN96</accession>
<feature type="domain" description="AMP-dependent synthetase/ligase" evidence="7">
    <location>
        <begin position="28"/>
        <end position="438"/>
    </location>
</feature>
<proteinExistence type="inferred from homology"/>
<evidence type="ECO:0000256" key="3">
    <source>
        <dbReference type="ARBA" id="ARBA00022832"/>
    </source>
</evidence>
<evidence type="ECO:0000256" key="6">
    <source>
        <dbReference type="SAM" id="MobiDB-lite"/>
    </source>
</evidence>
<dbReference type="PROSITE" id="PS00455">
    <property type="entry name" value="AMP_BINDING"/>
    <property type="match status" value="1"/>
</dbReference>
<organism evidence="8 9">
    <name type="scientific">Gordonia rubripertincta</name>
    <name type="common">Rhodococcus corallinus</name>
    <dbReference type="NCBI Taxonomy" id="36822"/>
    <lineage>
        <taxon>Bacteria</taxon>
        <taxon>Bacillati</taxon>
        <taxon>Actinomycetota</taxon>
        <taxon>Actinomycetes</taxon>
        <taxon>Mycobacteriales</taxon>
        <taxon>Gordoniaceae</taxon>
        <taxon>Gordonia</taxon>
    </lineage>
</organism>
<evidence type="ECO:0000256" key="2">
    <source>
        <dbReference type="ARBA" id="ARBA00022598"/>
    </source>
</evidence>
<reference evidence="8" key="1">
    <citation type="submission" date="2022-12" db="EMBL/GenBank/DDBJ databases">
        <authorList>
            <person name="Krivoruchko A.V."/>
            <person name="Elkin A."/>
        </authorList>
    </citation>
    <scope>NUCLEOTIDE SEQUENCE</scope>
    <source>
        <strain evidence="8">IEGM 1388</strain>
    </source>
</reference>
<dbReference type="InterPro" id="IPR042099">
    <property type="entry name" value="ANL_N_sf"/>
</dbReference>
<dbReference type="Pfam" id="PF23562">
    <property type="entry name" value="AMP-binding_C_3"/>
    <property type="match status" value="1"/>
</dbReference>
<sequence length="616" mass="66043">MSDTIETPIPASPSAAPGVGEPTLPAAFQATATARGDQIALIAFGDDRTLTWAEYSAAVEEIATGLYDIGVRHGDTVALMLSNSPEFHLVDTAVQHLGATPFSIYLTSAPEQISYLFDNADNKVLFAESRFLDVISRTDTPGLDTVVVVDALPVQTTTPAAASNILTLDDVRGRRSAGFDFEQAWRSVRPSDLATLIYTSGTTGAPKGVELTHANLMFVMHTCNQRFPFDEDGAAISYLPTAHAADRVFSHYLSTVTGWPITTVADAGSVFGAVAQARPSWFLGVPRVWEKLRAALLARFNGMPDAQRVGVLGALDAANERVQLQQRREVVPADLEVAATRAESAIFGPLRAQLGLDRVSLLMTGAAPIAPAVHEFFLALGMPLQEGFGMSETGALGFTNIPSDIRVGKVGLAQPGTEAKLAADGELLLRGPHVMRGYRKDPQRTAEAIDSEGWLYTGDIATIDPDGWVSIVDRKKELIINAAGKNMSPVNIESKLKSATPLIGQVCVIGDGRPYNVALIVLDPDSARTFATEHGLPDASLAALIDDPSVKEAVDTAVAQANAQLSRVEQIKTYRLLDAEWLPDSEELTPTMKLKRRGIGTKYHDVIEDIYASSSR</sequence>
<dbReference type="RefSeq" id="WP_301568920.1">
    <property type="nucleotide sequence ID" value="NZ_JAPWIE010000001.1"/>
</dbReference>
<keyword evidence="3" id="KW-0276">Fatty acid metabolism</keyword>
<keyword evidence="4" id="KW-0443">Lipid metabolism</keyword>
<comment type="similarity">
    <text evidence="1">Belongs to the ATP-dependent AMP-binding enzyme family.</text>
</comment>
<dbReference type="CDD" id="cd05907">
    <property type="entry name" value="VL_LC_FACS_like"/>
    <property type="match status" value="1"/>
</dbReference>
<keyword evidence="2 8" id="KW-0436">Ligase</keyword>
<dbReference type="EMBL" id="JAPWIE010000001">
    <property type="protein sequence ID" value="MCZ4548472.1"/>
    <property type="molecule type" value="Genomic_DNA"/>
</dbReference>
<evidence type="ECO:0000256" key="1">
    <source>
        <dbReference type="ARBA" id="ARBA00006432"/>
    </source>
</evidence>
<gene>
    <name evidence="8" type="ORF">O4213_00660</name>
</gene>
<evidence type="ECO:0000256" key="5">
    <source>
        <dbReference type="ARBA" id="ARBA00032875"/>
    </source>
</evidence>
<dbReference type="SUPFAM" id="SSF56801">
    <property type="entry name" value="Acetyl-CoA synthetase-like"/>
    <property type="match status" value="1"/>
</dbReference>
<evidence type="ECO:0000313" key="9">
    <source>
        <dbReference type="Proteomes" id="UP001067235"/>
    </source>
</evidence>
<keyword evidence="9" id="KW-1185">Reference proteome</keyword>
<dbReference type="InterPro" id="IPR000873">
    <property type="entry name" value="AMP-dep_synth/lig_dom"/>
</dbReference>
<dbReference type="Gene3D" id="3.40.50.12780">
    <property type="entry name" value="N-terminal domain of ligase-like"/>
    <property type="match status" value="1"/>
</dbReference>
<dbReference type="Proteomes" id="UP001067235">
    <property type="component" value="Unassembled WGS sequence"/>
</dbReference>
<evidence type="ECO:0000313" key="8">
    <source>
        <dbReference type="EMBL" id="MCZ4548472.1"/>
    </source>
</evidence>
<evidence type="ECO:0000259" key="7">
    <source>
        <dbReference type="Pfam" id="PF00501"/>
    </source>
</evidence>
<protein>
    <recommendedName>
        <fullName evidence="5">Acyl-CoA synthetase</fullName>
    </recommendedName>
</protein>
<dbReference type="PANTHER" id="PTHR43272">
    <property type="entry name" value="LONG-CHAIN-FATTY-ACID--COA LIGASE"/>
    <property type="match status" value="1"/>
</dbReference>
<dbReference type="PANTHER" id="PTHR43272:SF32">
    <property type="entry name" value="AMP-DEPENDENT SYNTHETASE_LIGASE DOMAIN-CONTAINING PROTEIN"/>
    <property type="match status" value="1"/>
</dbReference>
<feature type="region of interest" description="Disordered" evidence="6">
    <location>
        <begin position="1"/>
        <end position="21"/>
    </location>
</feature>
<dbReference type="GO" id="GO:0016874">
    <property type="term" value="F:ligase activity"/>
    <property type="evidence" value="ECO:0007669"/>
    <property type="project" value="UniProtKB-KW"/>
</dbReference>
<dbReference type="Pfam" id="PF00501">
    <property type="entry name" value="AMP-binding"/>
    <property type="match status" value="1"/>
</dbReference>
<dbReference type="InterPro" id="IPR020845">
    <property type="entry name" value="AMP-binding_CS"/>
</dbReference>
<name>A0ABT4MN96_GORRU</name>
<evidence type="ECO:0000256" key="4">
    <source>
        <dbReference type="ARBA" id="ARBA00023098"/>
    </source>
</evidence>
<comment type="caution">
    <text evidence="8">The sequence shown here is derived from an EMBL/GenBank/DDBJ whole genome shotgun (WGS) entry which is preliminary data.</text>
</comment>